<keyword evidence="1" id="KW-0479">Metal-binding</keyword>
<name>A0A2P5AYJ6_PARAD</name>
<feature type="domain" description="CCHC-type" evidence="3">
    <location>
        <begin position="66"/>
        <end position="79"/>
    </location>
</feature>
<dbReference type="AlphaFoldDB" id="A0A2P5AYJ6"/>
<dbReference type="PROSITE" id="PS50158">
    <property type="entry name" value="ZF_CCHC"/>
    <property type="match status" value="1"/>
</dbReference>
<dbReference type="Proteomes" id="UP000237105">
    <property type="component" value="Unassembled WGS sequence"/>
</dbReference>
<organism evidence="4 5">
    <name type="scientific">Parasponia andersonii</name>
    <name type="common">Sponia andersonii</name>
    <dbReference type="NCBI Taxonomy" id="3476"/>
    <lineage>
        <taxon>Eukaryota</taxon>
        <taxon>Viridiplantae</taxon>
        <taxon>Streptophyta</taxon>
        <taxon>Embryophyta</taxon>
        <taxon>Tracheophyta</taxon>
        <taxon>Spermatophyta</taxon>
        <taxon>Magnoliopsida</taxon>
        <taxon>eudicotyledons</taxon>
        <taxon>Gunneridae</taxon>
        <taxon>Pentapetalae</taxon>
        <taxon>rosids</taxon>
        <taxon>fabids</taxon>
        <taxon>Rosales</taxon>
        <taxon>Cannabaceae</taxon>
        <taxon>Parasponia</taxon>
    </lineage>
</organism>
<keyword evidence="1" id="KW-0862">Zinc</keyword>
<gene>
    <name evidence="4" type="ORF">PanWU01x14_287980</name>
</gene>
<evidence type="ECO:0000259" key="3">
    <source>
        <dbReference type="PROSITE" id="PS50158"/>
    </source>
</evidence>
<dbReference type="EMBL" id="JXTB01000411">
    <property type="protein sequence ID" value="PON41624.1"/>
    <property type="molecule type" value="Genomic_DNA"/>
</dbReference>
<sequence>AAYEKSYGPIIKGTNGPESWPNPRSHPLDPPEVEKTPGRPKKMRRKEASESPAATKVRRVGVIIHCKKCGKSGHNSKGCGKPKGKKVKKNNKQTNEVESSNPAKTLPVKRKNKHTSEGKSSNPSTKKKKKTNYPISKEKTSNSNRETA</sequence>
<feature type="non-terminal residue" evidence="4">
    <location>
        <position position="1"/>
    </location>
</feature>
<feature type="compositionally biased region" description="Polar residues" evidence="2">
    <location>
        <begin position="93"/>
        <end position="103"/>
    </location>
</feature>
<feature type="compositionally biased region" description="Basic residues" evidence="2">
    <location>
        <begin position="80"/>
        <end position="91"/>
    </location>
</feature>
<evidence type="ECO:0000313" key="4">
    <source>
        <dbReference type="EMBL" id="PON41624.1"/>
    </source>
</evidence>
<accession>A0A2P5AYJ6</accession>
<evidence type="ECO:0000313" key="5">
    <source>
        <dbReference type="Proteomes" id="UP000237105"/>
    </source>
</evidence>
<dbReference type="OrthoDB" id="1432732at2759"/>
<dbReference type="GO" id="GO:0003676">
    <property type="term" value="F:nucleic acid binding"/>
    <property type="evidence" value="ECO:0007669"/>
    <property type="project" value="InterPro"/>
</dbReference>
<feature type="region of interest" description="Disordered" evidence="2">
    <location>
        <begin position="1"/>
        <end position="148"/>
    </location>
</feature>
<evidence type="ECO:0000256" key="1">
    <source>
        <dbReference type="PROSITE-ProRule" id="PRU00047"/>
    </source>
</evidence>
<dbReference type="GO" id="GO:0008270">
    <property type="term" value="F:zinc ion binding"/>
    <property type="evidence" value="ECO:0007669"/>
    <property type="project" value="UniProtKB-KW"/>
</dbReference>
<feature type="compositionally biased region" description="Basic and acidic residues" evidence="2">
    <location>
        <begin position="26"/>
        <end position="37"/>
    </location>
</feature>
<keyword evidence="5" id="KW-1185">Reference proteome</keyword>
<evidence type="ECO:0000256" key="2">
    <source>
        <dbReference type="SAM" id="MobiDB-lite"/>
    </source>
</evidence>
<dbReference type="InterPro" id="IPR001878">
    <property type="entry name" value="Znf_CCHC"/>
</dbReference>
<keyword evidence="1" id="KW-0863">Zinc-finger</keyword>
<comment type="caution">
    <text evidence="4">The sequence shown here is derived from an EMBL/GenBank/DDBJ whole genome shotgun (WGS) entry which is preliminary data.</text>
</comment>
<protein>
    <submittedName>
        <fullName evidence="4">Zinc finger, CCHC-type</fullName>
    </submittedName>
</protein>
<proteinExistence type="predicted"/>
<reference evidence="5" key="1">
    <citation type="submission" date="2016-06" db="EMBL/GenBank/DDBJ databases">
        <title>Parallel loss of symbiosis genes in relatives of nitrogen-fixing non-legume Parasponia.</title>
        <authorList>
            <person name="Van Velzen R."/>
            <person name="Holmer R."/>
            <person name="Bu F."/>
            <person name="Rutten L."/>
            <person name="Van Zeijl A."/>
            <person name="Liu W."/>
            <person name="Santuari L."/>
            <person name="Cao Q."/>
            <person name="Sharma T."/>
            <person name="Shen D."/>
            <person name="Roswanjaya Y."/>
            <person name="Wardhani T."/>
            <person name="Kalhor M.S."/>
            <person name="Jansen J."/>
            <person name="Van den Hoogen J."/>
            <person name="Gungor B."/>
            <person name="Hartog M."/>
            <person name="Hontelez J."/>
            <person name="Verver J."/>
            <person name="Yang W.-C."/>
            <person name="Schijlen E."/>
            <person name="Repin R."/>
            <person name="Schilthuizen M."/>
            <person name="Schranz E."/>
            <person name="Heidstra R."/>
            <person name="Miyata K."/>
            <person name="Fedorova E."/>
            <person name="Kohlen W."/>
            <person name="Bisseling T."/>
            <person name="Smit S."/>
            <person name="Geurts R."/>
        </authorList>
    </citation>
    <scope>NUCLEOTIDE SEQUENCE [LARGE SCALE GENOMIC DNA]</scope>
    <source>
        <strain evidence="5">cv. WU1-14</strain>
    </source>
</reference>